<keyword evidence="1" id="KW-0812">Transmembrane</keyword>
<protein>
    <submittedName>
        <fullName evidence="2">DUF883 family protein</fullName>
    </submittedName>
</protein>
<evidence type="ECO:0000313" key="3">
    <source>
        <dbReference type="Proteomes" id="UP000319411"/>
    </source>
</evidence>
<dbReference type="AlphaFoldDB" id="A0A518XBU2"/>
<dbReference type="InterPro" id="IPR036629">
    <property type="entry name" value="YjbJ_sf"/>
</dbReference>
<dbReference type="SUPFAM" id="SSF69047">
    <property type="entry name" value="Hypothetical protein YjbJ"/>
    <property type="match status" value="1"/>
</dbReference>
<dbReference type="RefSeq" id="WP_145888215.1">
    <property type="nucleotide sequence ID" value="NZ_CP032702.1"/>
</dbReference>
<dbReference type="KEGG" id="pdis:D8B20_07145"/>
<dbReference type="EMBL" id="CP032702">
    <property type="protein sequence ID" value="QDY41678.1"/>
    <property type="molecule type" value="Genomic_DNA"/>
</dbReference>
<evidence type="ECO:0000313" key="2">
    <source>
        <dbReference type="EMBL" id="QDY41678.1"/>
    </source>
</evidence>
<name>A0A518XBU2_9GAMM</name>
<keyword evidence="1" id="KW-0472">Membrane</keyword>
<dbReference type="OrthoDB" id="6462367at2"/>
<keyword evidence="1" id="KW-1133">Transmembrane helix</keyword>
<proteinExistence type="predicted"/>
<sequence>MSDKAEAKLNEAAGAIQEKFGEFTGSQRHQAKGAARRYPAQASYAVQDAADSVVKSVRDNPVTGLAVAASVGVILGFLLGRK</sequence>
<keyword evidence="3" id="KW-1185">Reference proteome</keyword>
<organism evidence="2 3">
    <name type="scientific">Candidatus Pantoea soli</name>
    <dbReference type="NCBI Taxonomy" id="3098669"/>
    <lineage>
        <taxon>Bacteria</taxon>
        <taxon>Pseudomonadati</taxon>
        <taxon>Pseudomonadota</taxon>
        <taxon>Gammaproteobacteria</taxon>
        <taxon>Enterobacterales</taxon>
        <taxon>Erwiniaceae</taxon>
        <taxon>Pantoea</taxon>
    </lineage>
</organism>
<feature type="transmembrane region" description="Helical" evidence="1">
    <location>
        <begin position="62"/>
        <end position="80"/>
    </location>
</feature>
<evidence type="ECO:0000256" key="1">
    <source>
        <dbReference type="SAM" id="Phobius"/>
    </source>
</evidence>
<gene>
    <name evidence="2" type="ORF">D8B20_07145</name>
</gene>
<accession>A0A518XBU2</accession>
<dbReference type="Gene3D" id="1.10.1470.10">
    <property type="entry name" value="YjbJ"/>
    <property type="match status" value="1"/>
</dbReference>
<dbReference type="Proteomes" id="UP000319411">
    <property type="component" value="Chromosome"/>
</dbReference>
<reference evidence="2 3" key="1">
    <citation type="submission" date="2018-10" db="EMBL/GenBank/DDBJ databases">
        <title>Genome Sequencing of Pantoea dispersa DSM 32899.</title>
        <authorList>
            <person name="Nawrath M."/>
            <person name="Ottenheim C."/>
            <person name="Wilm A."/>
            <person name="Zimmermann W."/>
            <person name="Wu J.C."/>
        </authorList>
    </citation>
    <scope>NUCLEOTIDE SEQUENCE [LARGE SCALE GENOMIC DNA]</scope>
    <source>
        <strain evidence="2 3">DSM 32899</strain>
    </source>
</reference>